<dbReference type="AlphaFoldDB" id="A0A2G8RS82"/>
<dbReference type="OrthoDB" id="2748701at2759"/>
<dbReference type="EMBL" id="AYKW01000067">
    <property type="protein sequence ID" value="PIL24375.1"/>
    <property type="molecule type" value="Genomic_DNA"/>
</dbReference>
<sequence length="419" mass="46406">MDSLPVELLTPICFLACTDGGPTACSLSLVSRHIHAVCRPARFHSVAFSGPRVLTAVPHFLARLKEEHEDRKRAEAASRVRHLFVSVLPPLAESQTMVWKVYVFTVTTLLRAVASDVETLSLVFSPWGPGRTKPIELDVAFPRLSELTVSGASFSAPQLGSAPAFPALRRLHLVSGPCSHEWTSLTPNVTHLRLSELPDLAANPEISLKELQLITCPEPESLWLPTPTPEESETPDNPTHYPNLQQIIVQPSCFPLFRGHGFYKGFIRWLWVSQPVSRVPMYLIPPDRGIDVDQRAKQERCSVKVRGLWLAGVEGSLCSWEPDEKYAHLTRSRGDEMPLYLTPWLEESPGSETPSGVSEGNGAGIRDQRNSSTSASTSTVPPGIWRRSGPRATWLHNSSIPAPQALEDMEAMQREVERL</sequence>
<feature type="region of interest" description="Disordered" evidence="1">
    <location>
        <begin position="344"/>
        <end position="419"/>
    </location>
</feature>
<gene>
    <name evidence="2" type="ORF">GSI_14128</name>
</gene>
<reference evidence="2 3" key="1">
    <citation type="journal article" date="2015" name="Sci. Rep.">
        <title>Chromosome-level genome map provides insights into diverse defense mechanisms in the medicinal fungus Ganoderma sinense.</title>
        <authorList>
            <person name="Zhu Y."/>
            <person name="Xu J."/>
            <person name="Sun C."/>
            <person name="Zhou S."/>
            <person name="Xu H."/>
            <person name="Nelson D.R."/>
            <person name="Qian J."/>
            <person name="Song J."/>
            <person name="Luo H."/>
            <person name="Xiang L."/>
            <person name="Li Y."/>
            <person name="Xu Z."/>
            <person name="Ji A."/>
            <person name="Wang L."/>
            <person name="Lu S."/>
            <person name="Hayward A."/>
            <person name="Sun W."/>
            <person name="Li X."/>
            <person name="Schwartz D.C."/>
            <person name="Wang Y."/>
            <person name="Chen S."/>
        </authorList>
    </citation>
    <scope>NUCLEOTIDE SEQUENCE [LARGE SCALE GENOMIC DNA]</scope>
    <source>
        <strain evidence="2 3">ZZ0214-1</strain>
    </source>
</reference>
<evidence type="ECO:0008006" key="4">
    <source>
        <dbReference type="Google" id="ProtNLM"/>
    </source>
</evidence>
<keyword evidence="3" id="KW-1185">Reference proteome</keyword>
<evidence type="ECO:0000256" key="1">
    <source>
        <dbReference type="SAM" id="MobiDB-lite"/>
    </source>
</evidence>
<name>A0A2G8RS82_9APHY</name>
<accession>A0A2G8RS82</accession>
<proteinExistence type="predicted"/>
<evidence type="ECO:0000313" key="3">
    <source>
        <dbReference type="Proteomes" id="UP000230002"/>
    </source>
</evidence>
<comment type="caution">
    <text evidence="2">The sequence shown here is derived from an EMBL/GenBank/DDBJ whole genome shotgun (WGS) entry which is preliminary data.</text>
</comment>
<protein>
    <recommendedName>
        <fullName evidence="4">F-box domain-containing protein</fullName>
    </recommendedName>
</protein>
<evidence type="ECO:0000313" key="2">
    <source>
        <dbReference type="EMBL" id="PIL24375.1"/>
    </source>
</evidence>
<organism evidence="2 3">
    <name type="scientific">Ganoderma sinense ZZ0214-1</name>
    <dbReference type="NCBI Taxonomy" id="1077348"/>
    <lineage>
        <taxon>Eukaryota</taxon>
        <taxon>Fungi</taxon>
        <taxon>Dikarya</taxon>
        <taxon>Basidiomycota</taxon>
        <taxon>Agaricomycotina</taxon>
        <taxon>Agaricomycetes</taxon>
        <taxon>Polyporales</taxon>
        <taxon>Polyporaceae</taxon>
        <taxon>Ganoderma</taxon>
    </lineage>
</organism>
<dbReference type="Proteomes" id="UP000230002">
    <property type="component" value="Unassembled WGS sequence"/>
</dbReference>